<evidence type="ECO:0000259" key="4">
    <source>
        <dbReference type="PROSITE" id="PS50893"/>
    </source>
</evidence>
<keyword evidence="2" id="KW-0547">Nucleotide-binding</keyword>
<feature type="domain" description="ABC transporter" evidence="4">
    <location>
        <begin position="7"/>
        <end position="238"/>
    </location>
</feature>
<dbReference type="InterPro" id="IPR003439">
    <property type="entry name" value="ABC_transporter-like_ATP-bd"/>
</dbReference>
<dbReference type="SUPFAM" id="SSF52540">
    <property type="entry name" value="P-loop containing nucleoside triphosphate hydrolases"/>
    <property type="match status" value="1"/>
</dbReference>
<dbReference type="PANTHER" id="PTHR42788:SF21">
    <property type="entry name" value="ABC TRANSPORTER ATP-BINDING PROTEIN"/>
    <property type="match status" value="1"/>
</dbReference>
<dbReference type="PROSITE" id="PS00211">
    <property type="entry name" value="ABC_TRANSPORTER_1"/>
    <property type="match status" value="1"/>
</dbReference>
<dbReference type="OrthoDB" id="18967at2"/>
<dbReference type="PROSITE" id="PS50893">
    <property type="entry name" value="ABC_TRANSPORTER_2"/>
    <property type="match status" value="1"/>
</dbReference>
<evidence type="ECO:0000256" key="2">
    <source>
        <dbReference type="ARBA" id="ARBA00022741"/>
    </source>
</evidence>
<keyword evidence="6" id="KW-1185">Reference proteome</keyword>
<evidence type="ECO:0000313" key="6">
    <source>
        <dbReference type="Proteomes" id="UP000530514"/>
    </source>
</evidence>
<dbReference type="InterPro" id="IPR017871">
    <property type="entry name" value="ABC_transporter-like_CS"/>
</dbReference>
<keyword evidence="3 5" id="KW-0067">ATP-binding</keyword>
<dbReference type="GO" id="GO:0016887">
    <property type="term" value="F:ATP hydrolysis activity"/>
    <property type="evidence" value="ECO:0007669"/>
    <property type="project" value="InterPro"/>
</dbReference>
<dbReference type="RefSeq" id="WP_033099240.1">
    <property type="nucleotide sequence ID" value="NZ_JACEIP010000001.1"/>
</dbReference>
<dbReference type="SMART" id="SM00382">
    <property type="entry name" value="AAA"/>
    <property type="match status" value="1"/>
</dbReference>
<gene>
    <name evidence="5" type="ORF">H1164_00615</name>
</gene>
<organism evidence="5 6">
    <name type="scientific">Thermoactinomyces daqus</name>
    <dbReference type="NCBI Taxonomy" id="1329516"/>
    <lineage>
        <taxon>Bacteria</taxon>
        <taxon>Bacillati</taxon>
        <taxon>Bacillota</taxon>
        <taxon>Bacilli</taxon>
        <taxon>Bacillales</taxon>
        <taxon>Thermoactinomycetaceae</taxon>
        <taxon>Thermoactinomyces</taxon>
    </lineage>
</organism>
<dbReference type="Gene3D" id="3.40.50.300">
    <property type="entry name" value="P-loop containing nucleotide triphosphate hydrolases"/>
    <property type="match status" value="1"/>
</dbReference>
<dbReference type="Proteomes" id="UP000530514">
    <property type="component" value="Unassembled WGS sequence"/>
</dbReference>
<dbReference type="GO" id="GO:0005524">
    <property type="term" value="F:ATP binding"/>
    <property type="evidence" value="ECO:0007669"/>
    <property type="project" value="UniProtKB-KW"/>
</dbReference>
<proteinExistence type="predicted"/>
<evidence type="ECO:0000256" key="3">
    <source>
        <dbReference type="ARBA" id="ARBA00022840"/>
    </source>
</evidence>
<dbReference type="InterPro" id="IPR027417">
    <property type="entry name" value="P-loop_NTPase"/>
</dbReference>
<reference evidence="5 6" key="1">
    <citation type="submission" date="2020-07" db="EMBL/GenBank/DDBJ databases">
        <authorList>
            <person name="Feng H."/>
        </authorList>
    </citation>
    <scope>NUCLEOTIDE SEQUENCE [LARGE SCALE GENOMIC DNA]</scope>
    <source>
        <strain evidence="6">s-11</strain>
    </source>
</reference>
<evidence type="ECO:0000313" key="5">
    <source>
        <dbReference type="EMBL" id="MBA4541414.1"/>
    </source>
</evidence>
<protein>
    <submittedName>
        <fullName evidence="5">ABC transporter ATP-binding protein</fullName>
    </submittedName>
</protein>
<dbReference type="AlphaFoldDB" id="A0A7W1X7D4"/>
<evidence type="ECO:0000256" key="1">
    <source>
        <dbReference type="ARBA" id="ARBA00022448"/>
    </source>
</evidence>
<comment type="caution">
    <text evidence="5">The sequence shown here is derived from an EMBL/GenBank/DDBJ whole genome shotgun (WGS) entry which is preliminary data.</text>
</comment>
<dbReference type="InterPro" id="IPR003593">
    <property type="entry name" value="AAA+_ATPase"/>
</dbReference>
<dbReference type="InterPro" id="IPR050166">
    <property type="entry name" value="ABC_transporter_ATP-bind"/>
</dbReference>
<dbReference type="EMBL" id="JACEIP010000001">
    <property type="protein sequence ID" value="MBA4541414.1"/>
    <property type="molecule type" value="Genomic_DNA"/>
</dbReference>
<dbReference type="PANTHER" id="PTHR42788">
    <property type="entry name" value="TAURINE IMPORT ATP-BINDING PROTEIN-RELATED"/>
    <property type="match status" value="1"/>
</dbReference>
<dbReference type="CDD" id="cd03293">
    <property type="entry name" value="ABC_NrtD_SsuB_transporters"/>
    <property type="match status" value="1"/>
</dbReference>
<name>A0A7W1X7D4_9BACL</name>
<keyword evidence="1" id="KW-0813">Transport</keyword>
<accession>A0A7W1X7D4</accession>
<sequence length="256" mass="28528">MNSPPAVQIENLTHAYFTKKEEVTAIRSVSFSVDEGEFVALVGPSGCGKSTILSLIAGIFPATKGIIRLFGKKIDGPSFRTSYMLQKDGLLEWRTVEQNMLFGLQIQGQATPDKIAKARDLLEKMGLKHVSHHYPSQLSGGMRQRVALVRTLAVEPDILLLDEPFSALDIQNKILLEDLLARALKEENKTALLVTHDLEEAIAVGDRILVMGGQPGEIRHQIHVPEELRSLPPLKARSHPAFRVIFEELWREVEKP</sequence>
<dbReference type="Pfam" id="PF00005">
    <property type="entry name" value="ABC_tran"/>
    <property type="match status" value="1"/>
</dbReference>